<evidence type="ECO:0000313" key="2">
    <source>
        <dbReference type="Proteomes" id="UP000469430"/>
    </source>
</evidence>
<proteinExistence type="predicted"/>
<dbReference type="OrthoDB" id="9816539at2"/>
<dbReference type="RefSeq" id="WP_161389563.1">
    <property type="nucleotide sequence ID" value="NZ_JBHSCP010000001.1"/>
</dbReference>
<protein>
    <recommendedName>
        <fullName evidence="3">SMI1/KNR4 family protein</fullName>
    </recommendedName>
</protein>
<reference evidence="1 2" key="1">
    <citation type="submission" date="2019-12" db="EMBL/GenBank/DDBJ databases">
        <title>Genomic-based taxomic classification of the family Erythrobacteraceae.</title>
        <authorList>
            <person name="Xu L."/>
        </authorList>
    </citation>
    <scope>NUCLEOTIDE SEQUENCE [LARGE SCALE GENOMIC DNA]</scope>
    <source>
        <strain evidence="1 2">S36</strain>
    </source>
</reference>
<dbReference type="AlphaFoldDB" id="A0A6I4TRW6"/>
<keyword evidence="2" id="KW-1185">Reference proteome</keyword>
<dbReference type="EMBL" id="WTYJ01000001">
    <property type="protein sequence ID" value="MXO97881.1"/>
    <property type="molecule type" value="Genomic_DNA"/>
</dbReference>
<organism evidence="1 2">
    <name type="scientific">Croceibacterium xixiisoli</name>
    <dbReference type="NCBI Taxonomy" id="1476466"/>
    <lineage>
        <taxon>Bacteria</taxon>
        <taxon>Pseudomonadati</taxon>
        <taxon>Pseudomonadota</taxon>
        <taxon>Alphaproteobacteria</taxon>
        <taxon>Sphingomonadales</taxon>
        <taxon>Erythrobacteraceae</taxon>
        <taxon>Croceibacterium</taxon>
    </lineage>
</organism>
<comment type="caution">
    <text evidence="1">The sequence shown here is derived from an EMBL/GenBank/DDBJ whole genome shotgun (WGS) entry which is preliminary data.</text>
</comment>
<evidence type="ECO:0008006" key="3">
    <source>
        <dbReference type="Google" id="ProtNLM"/>
    </source>
</evidence>
<accession>A0A6I4TRW6</accession>
<gene>
    <name evidence="1" type="ORF">GRI97_02615</name>
</gene>
<sequence length="228" mass="25244">MADNQDFTARMLAAFPASNPAPEPLARFFAWQQAQGLTRPSQRGNGEYGLIVEGQERTSLITVEPERDFMKYWTGNDDPALADRVVVFFRIGGDGSHAGLWMDDAGQQHIVALGSGSGSTLSGIMASDPVDFLRLLAIGYEELCWPEAYDQSPAEIFADEYLADADDPGFEQEDFPDPEPEQLRAFLADRFGVTVPETAAEIITTPIAEMDVDDSDDPFWRWVDSVRK</sequence>
<name>A0A6I4TRW6_9SPHN</name>
<dbReference type="Proteomes" id="UP000469430">
    <property type="component" value="Unassembled WGS sequence"/>
</dbReference>
<evidence type="ECO:0000313" key="1">
    <source>
        <dbReference type="EMBL" id="MXO97881.1"/>
    </source>
</evidence>